<dbReference type="EMBL" id="FR823382">
    <property type="protein sequence ID" value="CBZ50030.1"/>
    <property type="molecule type" value="Genomic_DNA"/>
</dbReference>
<reference evidence="4" key="3">
    <citation type="journal article" date="2012" name="PLoS Pathog.">
        <title>Comparative genomics of the apicomplexan parasites Toxoplasma gondii and Neospora caninum: Coccidia differing in host range and transmission strategy.</title>
        <authorList>
            <person name="Reid A.J."/>
            <person name="Vermont S.J."/>
            <person name="Cotton J.A."/>
            <person name="Harris D."/>
            <person name="Hill-Cawthorne G.A."/>
            <person name="Konen-Waisman S."/>
            <person name="Latham S.M."/>
            <person name="Mourier T."/>
            <person name="Norton R."/>
            <person name="Quail M.A."/>
            <person name="Sanders M."/>
            <person name="Shanmugam D."/>
            <person name="Sohal A."/>
            <person name="Wasmuth J.D."/>
            <person name="Brunk B."/>
            <person name="Grigg M.E."/>
            <person name="Howard J.C."/>
            <person name="Parkinson J."/>
            <person name="Roos D.S."/>
            <person name="Trees A.J."/>
            <person name="Berriman M."/>
            <person name="Pain A."/>
            <person name="Wastling J.M."/>
        </authorList>
    </citation>
    <scope>NUCLEOTIDE SEQUENCE [LARGE SCALE GENOMIC DNA]</scope>
    <source>
        <strain evidence="4">Liverpool</strain>
    </source>
</reference>
<feature type="region of interest" description="Disordered" evidence="1">
    <location>
        <begin position="82"/>
        <end position="102"/>
    </location>
</feature>
<evidence type="ECO:0000313" key="3">
    <source>
        <dbReference type="EMBL" id="CEL64620.1"/>
    </source>
</evidence>
<protein>
    <submittedName>
        <fullName evidence="2">Uncharacterized protein</fullName>
    </submittedName>
</protein>
<dbReference type="RefSeq" id="XP_003880065.1">
    <property type="nucleotide sequence ID" value="XM_003880016.1"/>
</dbReference>
<dbReference type="Proteomes" id="UP000007494">
    <property type="component" value="Chromosome II"/>
</dbReference>
<reference evidence="2" key="1">
    <citation type="submission" date="2011-02" db="EMBL/GenBank/DDBJ databases">
        <authorList>
            <person name="Aslett M."/>
        </authorList>
    </citation>
    <scope>NUCLEOTIDE SEQUENCE</scope>
    <source>
        <strain evidence="2">Liverpool</strain>
    </source>
</reference>
<dbReference type="GeneID" id="13446088"/>
<dbReference type="AlphaFoldDB" id="F0V8I9"/>
<sequence length="461" mass="49282">MGNHPGGVVGALALAGSPGLFATQPEQRRRSSARVADTFSGGGAGEGKKEAALLALDRHQFYQLIQQLDLEPRMLRTVEAMRANERGETRPNGSRAGAASGKPPCAHIVVKRVNAKTKEACPTCEKRKVEVVLLKQDADLFQREFARLEALLPLASSPRIRNLYSNFQTFTSAESTHRTPLGSALETGVSSPYPRREPRETDSRCSTCKATEEACAVAHVEACRACYKFEGLCTFVDVHRTLLAQVFQNSTPSEGKAQAVFLRDDRPEEGDTQGTDARAKGRPSTRALVPPLHRGVRVAASASSCVTASSARKQAAGLCSSLNAFACTPTALSRSYPPAQNHAHGSGLQEARPDSPFPRSLRSSPAEACARLHAVSAPRPVSHAMPRSPVSSLSRPAALGRSLSQPRAVGGHGQSPALRNALRDFPSPFGSFSALRHAAKSKAREGRVLLHGGPMRDIPSR</sequence>
<proteinExistence type="predicted"/>
<gene>
    <name evidence="3" type="ORF">BN1204_005060</name>
    <name evidence="2" type="ORF">NCLIV_005060</name>
</gene>
<feature type="region of interest" description="Disordered" evidence="1">
    <location>
        <begin position="22"/>
        <end position="46"/>
    </location>
</feature>
<name>F0V8I9_NEOCL</name>
<dbReference type="OrthoDB" id="10314525at2759"/>
<keyword evidence="4" id="KW-1185">Reference proteome</keyword>
<dbReference type="EMBL" id="LN714476">
    <property type="protein sequence ID" value="CEL64620.1"/>
    <property type="molecule type" value="Genomic_DNA"/>
</dbReference>
<evidence type="ECO:0000256" key="1">
    <source>
        <dbReference type="SAM" id="MobiDB-lite"/>
    </source>
</evidence>
<feature type="region of interest" description="Disordered" evidence="1">
    <location>
        <begin position="441"/>
        <end position="461"/>
    </location>
</feature>
<feature type="region of interest" description="Disordered" evidence="1">
    <location>
        <begin position="335"/>
        <end position="362"/>
    </location>
</feature>
<evidence type="ECO:0000313" key="2">
    <source>
        <dbReference type="EMBL" id="CBZ50030.1"/>
    </source>
</evidence>
<feature type="region of interest" description="Disordered" evidence="1">
    <location>
        <begin position="178"/>
        <end position="202"/>
    </location>
</feature>
<reference evidence="2" key="2">
    <citation type="submission" date="2011-03" db="EMBL/GenBank/DDBJ databases">
        <title>Comparative genomics and transcriptomics of Neospora caninum and Toxoplasma gondii.</title>
        <authorList>
            <person name="Reid A.J."/>
            <person name="Sohal A."/>
            <person name="Harris D."/>
            <person name="Quail M."/>
            <person name="Sanders M."/>
            <person name="Berriman M."/>
            <person name="Wastling J.M."/>
            <person name="Pain A."/>
        </authorList>
    </citation>
    <scope>NUCLEOTIDE SEQUENCE</scope>
    <source>
        <strain evidence="2">Liverpool</strain>
    </source>
</reference>
<reference evidence="3" key="4">
    <citation type="journal article" date="2015" name="PLoS ONE">
        <title>Comprehensive Evaluation of Toxoplasma gondii VEG and Neospora caninum LIV Genomes with Tachyzoite Stage Transcriptome and Proteome Defines Novel Transcript Features.</title>
        <authorList>
            <person name="Ramaprasad A."/>
            <person name="Mourier T."/>
            <person name="Naeem R."/>
            <person name="Malas T.B."/>
            <person name="Moussa E."/>
            <person name="Panigrahi A."/>
            <person name="Vermont S.J."/>
            <person name="Otto T.D."/>
            <person name="Wastling J."/>
            <person name="Pain A."/>
        </authorList>
    </citation>
    <scope>NUCLEOTIDE SEQUENCE</scope>
    <source>
        <strain evidence="3">Liverpool</strain>
    </source>
</reference>
<feature type="region of interest" description="Disordered" evidence="1">
    <location>
        <begin position="263"/>
        <end position="287"/>
    </location>
</feature>
<accession>F0V8I9</accession>
<feature type="region of interest" description="Disordered" evidence="1">
    <location>
        <begin position="379"/>
        <end position="423"/>
    </location>
</feature>
<evidence type="ECO:0000313" key="4">
    <source>
        <dbReference type="Proteomes" id="UP000007494"/>
    </source>
</evidence>
<dbReference type="eggNOG" id="ENOG502QZTA">
    <property type="taxonomic scope" value="Eukaryota"/>
</dbReference>
<dbReference type="VEuPathDB" id="ToxoDB:NCLIV_005060"/>
<organism evidence="2 4">
    <name type="scientific">Neospora caninum (strain Liverpool)</name>
    <dbReference type="NCBI Taxonomy" id="572307"/>
    <lineage>
        <taxon>Eukaryota</taxon>
        <taxon>Sar</taxon>
        <taxon>Alveolata</taxon>
        <taxon>Apicomplexa</taxon>
        <taxon>Conoidasida</taxon>
        <taxon>Coccidia</taxon>
        <taxon>Eucoccidiorida</taxon>
        <taxon>Eimeriorina</taxon>
        <taxon>Sarcocystidae</taxon>
        <taxon>Neospora</taxon>
    </lineage>
</organism>
<dbReference type="InParanoid" id="F0V8I9"/>